<dbReference type="EC" id="2.7.13.3" evidence="2"/>
<comment type="catalytic activity">
    <reaction evidence="1">
        <text>ATP + protein L-histidine = ADP + protein N-phospho-L-histidine.</text>
        <dbReference type="EC" id="2.7.13.3"/>
    </reaction>
</comment>
<dbReference type="PANTHER" id="PTHR43102:SF2">
    <property type="entry name" value="GAF DOMAIN-CONTAINING PROTEIN"/>
    <property type="match status" value="1"/>
</dbReference>
<dbReference type="PANTHER" id="PTHR43102">
    <property type="entry name" value="SLR1143 PROTEIN"/>
    <property type="match status" value="1"/>
</dbReference>
<dbReference type="Gene3D" id="3.30.450.40">
    <property type="match status" value="2"/>
</dbReference>
<feature type="domain" description="GAF" evidence="8">
    <location>
        <begin position="203"/>
        <end position="352"/>
    </location>
</feature>
<evidence type="ECO:0000313" key="10">
    <source>
        <dbReference type="EMBL" id="MEE7457173.1"/>
    </source>
</evidence>
<evidence type="ECO:0000256" key="5">
    <source>
        <dbReference type="ARBA" id="ARBA00022741"/>
    </source>
</evidence>
<reference evidence="10 11" key="1">
    <citation type="journal article" date="2012" name="Genet. Mol. Biol.">
        <title>Analysis of 16S rRNA and mxaF genes revealing insights into Methylobacterium niche-specific plant association.</title>
        <authorList>
            <person name="Dourado M.N."/>
            <person name="Andreote F.D."/>
            <person name="Dini-Andreote F."/>
            <person name="Conti R."/>
            <person name="Araujo J.M."/>
            <person name="Araujo W.L."/>
        </authorList>
    </citation>
    <scope>NUCLEOTIDE SEQUENCE [LARGE SCALE GENOMIC DNA]</scope>
    <source>
        <strain evidence="10 11">SR1.6/4</strain>
    </source>
</reference>
<protein>
    <recommendedName>
        <fullName evidence="2">histidine kinase</fullName>
        <ecNumber evidence="2">2.7.13.3</ecNumber>
    </recommendedName>
</protein>
<keyword evidence="11" id="KW-1185">Reference proteome</keyword>
<evidence type="ECO:0000256" key="1">
    <source>
        <dbReference type="ARBA" id="ARBA00000085"/>
    </source>
</evidence>
<evidence type="ECO:0000313" key="11">
    <source>
        <dbReference type="Proteomes" id="UP001349262"/>
    </source>
</evidence>
<comment type="caution">
    <text evidence="10">The sequence shown here is derived from an EMBL/GenBank/DDBJ whole genome shotgun (WGS) entry which is preliminary data.</text>
</comment>
<keyword evidence="4" id="KW-0808">Transferase</keyword>
<evidence type="ECO:0000256" key="6">
    <source>
        <dbReference type="ARBA" id="ARBA00022777"/>
    </source>
</evidence>
<evidence type="ECO:0000259" key="8">
    <source>
        <dbReference type="SMART" id="SM00065"/>
    </source>
</evidence>
<evidence type="ECO:0000256" key="7">
    <source>
        <dbReference type="ARBA" id="ARBA00022840"/>
    </source>
</evidence>
<gene>
    <name evidence="10" type="ORF">MRSR164_10400</name>
</gene>
<evidence type="ECO:0000256" key="3">
    <source>
        <dbReference type="ARBA" id="ARBA00022553"/>
    </source>
</evidence>
<dbReference type="Pfam" id="PF01590">
    <property type="entry name" value="GAF"/>
    <property type="match status" value="2"/>
</dbReference>
<keyword evidence="3" id="KW-0597">Phosphoprotein</keyword>
<dbReference type="Proteomes" id="UP001349262">
    <property type="component" value="Unassembled WGS sequence"/>
</dbReference>
<evidence type="ECO:0000256" key="2">
    <source>
        <dbReference type="ARBA" id="ARBA00012438"/>
    </source>
</evidence>
<proteinExistence type="predicted"/>
<dbReference type="SMART" id="SM00065">
    <property type="entry name" value="GAF"/>
    <property type="match status" value="2"/>
</dbReference>
<keyword evidence="5" id="KW-0547">Nucleotide-binding</keyword>
<dbReference type="SMART" id="SM00911">
    <property type="entry name" value="HWE_HK"/>
    <property type="match status" value="1"/>
</dbReference>
<organism evidence="10 11">
    <name type="scientific">Methylobacterium radiotolerans</name>
    <dbReference type="NCBI Taxonomy" id="31998"/>
    <lineage>
        <taxon>Bacteria</taxon>
        <taxon>Pseudomonadati</taxon>
        <taxon>Pseudomonadota</taxon>
        <taxon>Alphaproteobacteria</taxon>
        <taxon>Hyphomicrobiales</taxon>
        <taxon>Methylobacteriaceae</taxon>
        <taxon>Methylobacterium</taxon>
    </lineage>
</organism>
<dbReference type="InterPro" id="IPR029016">
    <property type="entry name" value="GAF-like_dom_sf"/>
</dbReference>
<dbReference type="SUPFAM" id="SSF55781">
    <property type="entry name" value="GAF domain-like"/>
    <property type="match status" value="2"/>
</dbReference>
<keyword evidence="6" id="KW-0418">Kinase</keyword>
<dbReference type="InterPro" id="IPR036890">
    <property type="entry name" value="HATPase_C_sf"/>
</dbReference>
<dbReference type="EMBL" id="MLBY01000004">
    <property type="protein sequence ID" value="MEE7457173.1"/>
    <property type="molecule type" value="Genomic_DNA"/>
</dbReference>
<dbReference type="InterPro" id="IPR011102">
    <property type="entry name" value="Sig_transdc_His_kinase_HWE"/>
</dbReference>
<dbReference type="InterPro" id="IPR003018">
    <property type="entry name" value="GAF"/>
</dbReference>
<dbReference type="Pfam" id="PF07536">
    <property type="entry name" value="HWE_HK"/>
    <property type="match status" value="1"/>
</dbReference>
<feature type="domain" description="Signal transduction histidine kinase HWE region" evidence="9">
    <location>
        <begin position="357"/>
        <end position="436"/>
    </location>
</feature>
<feature type="domain" description="GAF" evidence="8">
    <location>
        <begin position="31"/>
        <end position="175"/>
    </location>
</feature>
<accession>A0ABU7T9F2</accession>
<dbReference type="Gene3D" id="3.30.565.10">
    <property type="entry name" value="Histidine kinase-like ATPase, C-terminal domain"/>
    <property type="match status" value="1"/>
</dbReference>
<evidence type="ECO:0000259" key="9">
    <source>
        <dbReference type="SMART" id="SM00911"/>
    </source>
</evidence>
<name>A0ABU7T9F2_9HYPH</name>
<keyword evidence="7" id="KW-0067">ATP-binding</keyword>
<evidence type="ECO:0000256" key="4">
    <source>
        <dbReference type="ARBA" id="ARBA00022679"/>
    </source>
</evidence>
<sequence>MIHRPESSLTPDTSDPDRLAELEALEILDTVPEEGFDDAVQIARLICHAPVALISLVAADRQWFKARAGFPDCETDLGRSVCAYALSAPDLLVIPDLSTDPRTRNNPLVTGEPHIRFYAGAPLRTPSGHVMGSLCVIDHRPRPEGLTEAQQDGLRRLARQVMILLRERRQLARMQAAEVLTRAAAARRAALIELGDHLRDRGTVEEMTATAAEIVGRTLNGSRAGYGELDASGRFVSIPRDWSLPGELSLVGRHHLADYGSLGPVIERGDTLVVSDVGTDGRTAEHAAPFGAINITAMLNVPVRERGRTVGLLFVHSPTVRSWAPEEIAFARNVADRVQVGLARLRAEEQQAVLNKELAHRLKNTLAIVQSIATQTLRGVAERPLVEAFERRVLALSRAHDVLMQSSWTAARMRAAIESVLAMQADHDSYALDGPDLDISPQAALSLSLLLHELATNALKYGALSAGTGRVRITWHVEEGQAPSQAPTLVLGWTERGGPGVTAPSGRGGFGSKLIRMGLVGTRAADIRYDSVGLRAEFRAPLADMQPQAD</sequence>